<dbReference type="RefSeq" id="WP_167797240.1">
    <property type="nucleotide sequence ID" value="NZ_CM007717.1"/>
</dbReference>
<organism evidence="1 2">
    <name type="scientific">Streptomyces antibioticus</name>
    <dbReference type="NCBI Taxonomy" id="1890"/>
    <lineage>
        <taxon>Bacteria</taxon>
        <taxon>Bacillati</taxon>
        <taxon>Actinomycetota</taxon>
        <taxon>Actinomycetes</taxon>
        <taxon>Kitasatosporales</taxon>
        <taxon>Streptomycetaceae</taxon>
        <taxon>Streptomyces</taxon>
    </lineage>
</organism>
<protein>
    <submittedName>
        <fullName evidence="1">TIGR04141 family sporadically distributed protein</fullName>
    </submittedName>
</protein>
<dbReference type="EMBL" id="CP050692">
    <property type="protein sequence ID" value="QIT46100.1"/>
    <property type="molecule type" value="Genomic_DNA"/>
</dbReference>
<gene>
    <name evidence="1" type="ORF">HCX60_23355</name>
</gene>
<accession>A0AAE7CLZ4</accession>
<evidence type="ECO:0000313" key="2">
    <source>
        <dbReference type="Proteomes" id="UP000502504"/>
    </source>
</evidence>
<dbReference type="NCBIfam" id="TIGR04141">
    <property type="entry name" value="TIGR04141 family sporadically distributed protein"/>
    <property type="match status" value="1"/>
</dbReference>
<reference evidence="1 2" key="1">
    <citation type="submission" date="2020-03" db="EMBL/GenBank/DDBJ databases">
        <title>Is there a link between lipid content and antibiotic production in Streptomyces?</title>
        <authorList>
            <person name="David M."/>
            <person name="Lejeune C."/>
            <person name="Abreu S."/>
            <person name="Thibessard A."/>
            <person name="Leblond P."/>
            <person name="Chaminade P."/>
            <person name="Virolle M.-J."/>
        </authorList>
    </citation>
    <scope>NUCLEOTIDE SEQUENCE [LARGE SCALE GENOMIC DNA]</scope>
    <source>
        <strain evidence="1 2">DSM 41481</strain>
    </source>
</reference>
<dbReference type="Pfam" id="PF19614">
    <property type="entry name" value="DUF6119"/>
    <property type="match status" value="1"/>
</dbReference>
<name>A0AAE7CLZ4_STRAT</name>
<sequence length="526" mass="58999">MRATVYLFRTEAASFDELLREFPEGSRAPEQRDLADGLDMECEVWIMPQEPRPPTWLKYVTSLANLSDLRNSTSSVAILFKAGDRFFAVCFGYSQSMLNHELLEPEFGLRVTANMADPEKIAAMQVRTLSENSRQQRSQTANKSRVADFDLEVEREWLRYLKADVTAGVDWANGVGGSQSLSLTTDHELAEFPSILSALLSEFESDSYKGKFPYIDNFTPIAKGDPVLDDLWTALIEAIKQPDGKKIGVASPDDLLGADVASWKIFGDGKRGRAPVEELSFSSIVDQIDVDKLEADREKLKIVPLNVSDEAIRTKRPLTDYFVFEFDSSGETYALCLGQWFQISSDYVAEINERISRIEDITDSIRLPAWKSGKEGEYNERVCKQFGYIHLDAKNFSIGGPHQKIEVCDFITPDFDFVCVKKMEDSATMSHLFSQAAVSADLYFMNAQGQGANSTGYADHIKSLYKQKWGTVDTVEAERRMVLAIATEKPGPIASSLFFFSKVNLAQRVEDLRKSAFRVAIAKIAR</sequence>
<proteinExistence type="predicted"/>
<dbReference type="AlphaFoldDB" id="A0AAE7CLZ4"/>
<evidence type="ECO:0000313" key="1">
    <source>
        <dbReference type="EMBL" id="QIT46100.1"/>
    </source>
</evidence>
<dbReference type="Proteomes" id="UP000502504">
    <property type="component" value="Chromosome"/>
</dbReference>
<dbReference type="InterPro" id="IPR026487">
    <property type="entry name" value="CHP04141"/>
</dbReference>